<dbReference type="EMBL" id="EU867054">
    <property type="protein sequence ID" value="ACH61278.1"/>
    <property type="molecule type" value="Genomic_DNA"/>
</dbReference>
<evidence type="ECO:0000313" key="23">
    <source>
        <dbReference type="EMBL" id="ACH61299.1"/>
    </source>
</evidence>
<dbReference type="EMBL" id="EU867060">
    <property type="protein sequence ID" value="ACH61284.1"/>
    <property type="molecule type" value="Genomic_DNA"/>
</dbReference>
<dbReference type="EMBL" id="EU867062">
    <property type="protein sequence ID" value="ACH61286.1"/>
    <property type="molecule type" value="Genomic_DNA"/>
</dbReference>
<reference evidence="2" key="1">
    <citation type="journal article" date="2009" name="Genetics">
        <title>Multilocus patterns of nucleotide diversity and divergence reveal positive selection at candidate genes related to cold hardiness in coastal Douglas Fir (Pseudotsuga menziesii var. menziesii).</title>
        <authorList>
            <person name="Eckert A.J."/>
            <person name="Wegrzyn J.L."/>
            <person name="Pande B."/>
            <person name="Jermstad K.D."/>
            <person name="Lee J.M."/>
            <person name="Liechty J.D."/>
            <person name="Tearse B.R."/>
            <person name="Krutovsky K.V."/>
            <person name="Neale D.B."/>
        </authorList>
    </citation>
    <scope>NUCLEOTIDE SEQUENCE</scope>
    <source>
        <strain evidence="2">22-2</strain>
        <strain evidence="3">22-3</strain>
        <strain evidence="4">22-4</strain>
        <strain evidence="5">22-5</strain>
        <strain evidence="6">24-1</strain>
        <strain evidence="7">24-2</strain>
        <strain evidence="8">24-3</strain>
        <strain evidence="9">24-4</strain>
        <strain evidence="10">26-1</strain>
        <strain evidence="11">26-2</strain>
        <strain evidence="12">26-3</strain>
        <strain evidence="13">26-4</strain>
        <strain evidence="14">28-1</strain>
        <strain evidence="15">28-2</strain>
        <strain evidence="16">28-3</strain>
        <strain evidence="17">28-4</strain>
        <strain evidence="18">30-1</strain>
        <strain evidence="19">30-2</strain>
        <strain evidence="20">30-3</strain>
        <strain evidence="21">30-4</strain>
        <strain evidence="22">32-1</strain>
        <strain evidence="23">32-2</strain>
        <strain evidence="24">32-3</strain>
    </source>
</reference>
<name>C6FD71_PSEMZ</name>
<dbReference type="EMBL" id="EU867058">
    <property type="protein sequence ID" value="ACH61282.1"/>
    <property type="molecule type" value="Genomic_DNA"/>
</dbReference>
<dbReference type="AlphaFoldDB" id="C6FD71"/>
<dbReference type="EMBL" id="EU867064">
    <property type="protein sequence ID" value="ACH61288.1"/>
    <property type="molecule type" value="Genomic_DNA"/>
</dbReference>
<dbReference type="EMBL" id="EU867065">
    <property type="protein sequence ID" value="ACH61289.1"/>
    <property type="molecule type" value="Genomic_DNA"/>
</dbReference>
<evidence type="ECO:0000313" key="19">
    <source>
        <dbReference type="EMBL" id="ACH61295.1"/>
    </source>
</evidence>
<organism evidence="2">
    <name type="scientific">Pseudotsuga menziesii</name>
    <name type="common">Douglas-fir</name>
    <name type="synonym">Abies menziesii</name>
    <dbReference type="NCBI Taxonomy" id="3357"/>
    <lineage>
        <taxon>Eukaryota</taxon>
        <taxon>Viridiplantae</taxon>
        <taxon>Streptophyta</taxon>
        <taxon>Embryophyta</taxon>
        <taxon>Tracheophyta</taxon>
        <taxon>Spermatophyta</taxon>
        <taxon>Pinopsida</taxon>
        <taxon>Pinidae</taxon>
        <taxon>Conifers I</taxon>
        <taxon>Pinales</taxon>
        <taxon>Pinaceae</taxon>
        <taxon>Pseudotsuga</taxon>
    </lineage>
</organism>
<dbReference type="EMBL" id="EU867071">
    <property type="protein sequence ID" value="ACH61295.1"/>
    <property type="molecule type" value="Genomic_DNA"/>
</dbReference>
<evidence type="ECO:0000256" key="1">
    <source>
        <dbReference type="SAM" id="SignalP"/>
    </source>
</evidence>
<evidence type="ECO:0000313" key="15">
    <source>
        <dbReference type="EMBL" id="ACH61291.1"/>
    </source>
</evidence>
<evidence type="ECO:0000313" key="5">
    <source>
        <dbReference type="EMBL" id="ACH61281.1"/>
    </source>
</evidence>
<evidence type="ECO:0000313" key="22">
    <source>
        <dbReference type="EMBL" id="ACH61298.1"/>
    </source>
</evidence>
<keyword evidence="1" id="KW-0732">Signal</keyword>
<evidence type="ECO:0000313" key="6">
    <source>
        <dbReference type="EMBL" id="ACH61282.1"/>
    </source>
</evidence>
<evidence type="ECO:0000313" key="24">
    <source>
        <dbReference type="EMBL" id="ACH61300.1"/>
    </source>
</evidence>
<evidence type="ECO:0000313" key="12">
    <source>
        <dbReference type="EMBL" id="ACH61288.1"/>
    </source>
</evidence>
<evidence type="ECO:0000313" key="18">
    <source>
        <dbReference type="EMBL" id="ACH61294.1"/>
    </source>
</evidence>
<evidence type="ECO:0000313" key="9">
    <source>
        <dbReference type="EMBL" id="ACH61285.1"/>
    </source>
</evidence>
<accession>C6FD71</accession>
<feature type="chain" id="PRO_5010828343" description="BURP domain-containing protein" evidence="1">
    <location>
        <begin position="25"/>
        <end position="81"/>
    </location>
</feature>
<evidence type="ECO:0000313" key="20">
    <source>
        <dbReference type="EMBL" id="ACH61296.1"/>
    </source>
</evidence>
<dbReference type="EMBL" id="EU867072">
    <property type="protein sequence ID" value="ACH61296.1"/>
    <property type="molecule type" value="Genomic_DNA"/>
</dbReference>
<dbReference type="EMBL" id="EU867066">
    <property type="protein sequence ID" value="ACH61290.1"/>
    <property type="molecule type" value="Genomic_DNA"/>
</dbReference>
<dbReference type="EMBL" id="EU867073">
    <property type="protein sequence ID" value="ACH61297.1"/>
    <property type="molecule type" value="Genomic_DNA"/>
</dbReference>
<evidence type="ECO:0008006" key="25">
    <source>
        <dbReference type="Google" id="ProtNLM"/>
    </source>
</evidence>
<evidence type="ECO:0000313" key="21">
    <source>
        <dbReference type="EMBL" id="ACH61297.1"/>
    </source>
</evidence>
<dbReference type="EMBL" id="EU867070">
    <property type="protein sequence ID" value="ACH61294.1"/>
    <property type="molecule type" value="Genomic_DNA"/>
</dbReference>
<dbReference type="EMBL" id="EU867057">
    <property type="protein sequence ID" value="ACH61281.1"/>
    <property type="molecule type" value="Genomic_DNA"/>
</dbReference>
<evidence type="ECO:0000313" key="13">
    <source>
        <dbReference type="EMBL" id="ACH61289.1"/>
    </source>
</evidence>
<dbReference type="EMBL" id="EU867061">
    <property type="protein sequence ID" value="ACH61285.1"/>
    <property type="molecule type" value="Genomic_DNA"/>
</dbReference>
<evidence type="ECO:0000313" key="16">
    <source>
        <dbReference type="EMBL" id="ACH61292.1"/>
    </source>
</evidence>
<dbReference type="EMBL" id="EU867074">
    <property type="protein sequence ID" value="ACH61298.1"/>
    <property type="molecule type" value="Genomic_DNA"/>
</dbReference>
<evidence type="ECO:0000313" key="8">
    <source>
        <dbReference type="EMBL" id="ACH61284.1"/>
    </source>
</evidence>
<evidence type="ECO:0000313" key="10">
    <source>
        <dbReference type="EMBL" id="ACH61286.1"/>
    </source>
</evidence>
<evidence type="ECO:0000313" key="7">
    <source>
        <dbReference type="EMBL" id="ACH61283.1"/>
    </source>
</evidence>
<dbReference type="EMBL" id="EU867063">
    <property type="protein sequence ID" value="ACH61287.1"/>
    <property type="molecule type" value="Genomic_DNA"/>
</dbReference>
<sequence>TGETDRCKMKFLLILLAYVVASEAVAKSSTVSPTLSYWHHKLPMTPIPYALRELISPLSSSELLANLKEDDDQEKVAVSVG</sequence>
<feature type="non-terminal residue" evidence="2">
    <location>
        <position position="81"/>
    </location>
</feature>
<protein>
    <recommendedName>
        <fullName evidence="25">BURP domain-containing protein</fullName>
    </recommendedName>
</protein>
<evidence type="ECO:0000313" key="3">
    <source>
        <dbReference type="EMBL" id="ACH61279.1"/>
    </source>
</evidence>
<evidence type="ECO:0000313" key="17">
    <source>
        <dbReference type="EMBL" id="ACH61293.1"/>
    </source>
</evidence>
<proteinExistence type="predicted"/>
<dbReference type="EMBL" id="EU867055">
    <property type="protein sequence ID" value="ACH61279.1"/>
    <property type="molecule type" value="Genomic_DNA"/>
</dbReference>
<evidence type="ECO:0000313" key="14">
    <source>
        <dbReference type="EMBL" id="ACH61290.1"/>
    </source>
</evidence>
<evidence type="ECO:0000313" key="4">
    <source>
        <dbReference type="EMBL" id="ACH61280.1"/>
    </source>
</evidence>
<dbReference type="EMBL" id="EU867076">
    <property type="protein sequence ID" value="ACH61300.1"/>
    <property type="molecule type" value="Genomic_DNA"/>
</dbReference>
<dbReference type="EMBL" id="EU867069">
    <property type="protein sequence ID" value="ACH61293.1"/>
    <property type="molecule type" value="Genomic_DNA"/>
</dbReference>
<dbReference type="EMBL" id="EU867068">
    <property type="protein sequence ID" value="ACH61292.1"/>
    <property type="molecule type" value="Genomic_DNA"/>
</dbReference>
<dbReference type="EMBL" id="EU867067">
    <property type="protein sequence ID" value="ACH61291.1"/>
    <property type="molecule type" value="Genomic_DNA"/>
</dbReference>
<dbReference type="EMBL" id="EU867075">
    <property type="protein sequence ID" value="ACH61299.1"/>
    <property type="molecule type" value="Genomic_DNA"/>
</dbReference>
<evidence type="ECO:0000313" key="11">
    <source>
        <dbReference type="EMBL" id="ACH61287.1"/>
    </source>
</evidence>
<feature type="signal peptide" evidence="1">
    <location>
        <begin position="1"/>
        <end position="24"/>
    </location>
</feature>
<feature type="non-terminal residue" evidence="2">
    <location>
        <position position="1"/>
    </location>
</feature>
<dbReference type="EMBL" id="EU867059">
    <property type="protein sequence ID" value="ACH61283.1"/>
    <property type="molecule type" value="Genomic_DNA"/>
</dbReference>
<evidence type="ECO:0000313" key="2">
    <source>
        <dbReference type="EMBL" id="ACH61278.1"/>
    </source>
</evidence>
<dbReference type="EMBL" id="EU867056">
    <property type="protein sequence ID" value="ACH61280.1"/>
    <property type="molecule type" value="Genomic_DNA"/>
</dbReference>